<dbReference type="SMART" id="SM00343">
    <property type="entry name" value="ZnF_C2HC"/>
    <property type="match status" value="1"/>
</dbReference>
<feature type="region of interest" description="Disordered" evidence="2">
    <location>
        <begin position="22"/>
        <end position="71"/>
    </location>
</feature>
<keyword evidence="5" id="KW-1185">Reference proteome</keyword>
<gene>
    <name evidence="4" type="ORF">CFOL_v3_25907</name>
</gene>
<dbReference type="PROSITE" id="PS50158">
    <property type="entry name" value="ZF_CCHC"/>
    <property type="match status" value="1"/>
</dbReference>
<evidence type="ECO:0000256" key="2">
    <source>
        <dbReference type="SAM" id="MobiDB-lite"/>
    </source>
</evidence>
<proteinExistence type="predicted"/>
<feature type="domain" description="CCHC-type" evidence="3">
    <location>
        <begin position="77"/>
        <end position="93"/>
    </location>
</feature>
<dbReference type="AlphaFoldDB" id="A0A1Q3CQB9"/>
<accession>A0A1Q3CQB9</accession>
<dbReference type="Proteomes" id="UP000187406">
    <property type="component" value="Unassembled WGS sequence"/>
</dbReference>
<feature type="compositionally biased region" description="Polar residues" evidence="2">
    <location>
        <begin position="49"/>
        <end position="69"/>
    </location>
</feature>
<sequence length="133" mass="14585">MALKAELQIKKCDFPRRNTLESSYSAANKGKAPETSDLFHQKSPGSGGNTRQAATTITTGRDAPRNTNPYVKPTGNKCYRCGKPGHHSNNCPECKIVNLVEHEKDYGEQEVGDEGNHDLYDNCGELDFPEEGG</sequence>
<dbReference type="InterPro" id="IPR036875">
    <property type="entry name" value="Znf_CCHC_sf"/>
</dbReference>
<comment type="caution">
    <text evidence="4">The sequence shown here is derived from an EMBL/GenBank/DDBJ whole genome shotgun (WGS) entry which is preliminary data.</text>
</comment>
<dbReference type="SUPFAM" id="SSF57756">
    <property type="entry name" value="Retrovirus zinc finger-like domains"/>
    <property type="match status" value="1"/>
</dbReference>
<dbReference type="GO" id="GO:0003676">
    <property type="term" value="F:nucleic acid binding"/>
    <property type="evidence" value="ECO:0007669"/>
    <property type="project" value="InterPro"/>
</dbReference>
<keyword evidence="1" id="KW-0862">Zinc</keyword>
<reference evidence="5" key="1">
    <citation type="submission" date="2016-04" db="EMBL/GenBank/DDBJ databases">
        <title>Cephalotus genome sequencing.</title>
        <authorList>
            <person name="Fukushima K."/>
            <person name="Hasebe M."/>
            <person name="Fang X."/>
        </authorList>
    </citation>
    <scope>NUCLEOTIDE SEQUENCE [LARGE SCALE GENOMIC DNA]</scope>
    <source>
        <strain evidence="5">cv. St1</strain>
    </source>
</reference>
<evidence type="ECO:0000259" key="3">
    <source>
        <dbReference type="PROSITE" id="PS50158"/>
    </source>
</evidence>
<organism evidence="4 5">
    <name type="scientific">Cephalotus follicularis</name>
    <name type="common">Albany pitcher plant</name>
    <dbReference type="NCBI Taxonomy" id="3775"/>
    <lineage>
        <taxon>Eukaryota</taxon>
        <taxon>Viridiplantae</taxon>
        <taxon>Streptophyta</taxon>
        <taxon>Embryophyta</taxon>
        <taxon>Tracheophyta</taxon>
        <taxon>Spermatophyta</taxon>
        <taxon>Magnoliopsida</taxon>
        <taxon>eudicotyledons</taxon>
        <taxon>Gunneridae</taxon>
        <taxon>Pentapetalae</taxon>
        <taxon>rosids</taxon>
        <taxon>fabids</taxon>
        <taxon>Oxalidales</taxon>
        <taxon>Cephalotaceae</taxon>
        <taxon>Cephalotus</taxon>
    </lineage>
</organism>
<feature type="compositionally biased region" description="Basic and acidic residues" evidence="2">
    <location>
        <begin position="31"/>
        <end position="40"/>
    </location>
</feature>
<dbReference type="InterPro" id="IPR001878">
    <property type="entry name" value="Znf_CCHC"/>
</dbReference>
<name>A0A1Q3CQB9_CEPFO</name>
<dbReference type="Gene3D" id="4.10.60.10">
    <property type="entry name" value="Zinc finger, CCHC-type"/>
    <property type="match status" value="1"/>
</dbReference>
<dbReference type="Pfam" id="PF00098">
    <property type="entry name" value="zf-CCHC"/>
    <property type="match status" value="1"/>
</dbReference>
<dbReference type="OrthoDB" id="1750389at2759"/>
<dbReference type="EMBL" id="BDDD01002643">
    <property type="protein sequence ID" value="GAV82456.1"/>
    <property type="molecule type" value="Genomic_DNA"/>
</dbReference>
<protein>
    <submittedName>
        <fullName evidence="4">Zf-CCHC domain-containing protein</fullName>
    </submittedName>
</protein>
<keyword evidence="1" id="KW-0863">Zinc-finger</keyword>
<dbReference type="GO" id="GO:0008270">
    <property type="term" value="F:zinc ion binding"/>
    <property type="evidence" value="ECO:0007669"/>
    <property type="project" value="UniProtKB-KW"/>
</dbReference>
<keyword evidence="1" id="KW-0479">Metal-binding</keyword>
<evidence type="ECO:0000313" key="4">
    <source>
        <dbReference type="EMBL" id="GAV82456.1"/>
    </source>
</evidence>
<dbReference type="InParanoid" id="A0A1Q3CQB9"/>
<evidence type="ECO:0000313" key="5">
    <source>
        <dbReference type="Proteomes" id="UP000187406"/>
    </source>
</evidence>
<evidence type="ECO:0000256" key="1">
    <source>
        <dbReference type="PROSITE-ProRule" id="PRU00047"/>
    </source>
</evidence>